<keyword evidence="2" id="KW-0805">Transcription regulation</keyword>
<name>A0A453HER3_AEGTS</name>
<keyword evidence="4" id="KW-0804">Transcription</keyword>
<accession>A0A453HER3</accession>
<dbReference type="Proteomes" id="UP000015105">
    <property type="component" value="Chromosome 4D"/>
</dbReference>
<dbReference type="SUPFAM" id="SSF101936">
    <property type="entry name" value="DNA-binding pseudobarrel domain"/>
    <property type="match status" value="1"/>
</dbReference>
<dbReference type="InterPro" id="IPR015300">
    <property type="entry name" value="DNA-bd_pseudobarrel_sf"/>
</dbReference>
<evidence type="ECO:0000313" key="8">
    <source>
        <dbReference type="Proteomes" id="UP000015105"/>
    </source>
</evidence>
<keyword evidence="8" id="KW-1185">Reference proteome</keyword>
<sequence>LSGLSTVRSYRTLIGGEMRNSCECCKRYWTHLHGKVKCFFTHMDRNSTHSMVIPERFVNYFAWKLSGTIELEAPNGNVYDVRITERRNKTVLRSGCSDLGGRRLSTPIIL</sequence>
<dbReference type="EnsemblPlants" id="AET4Gv20169300.18">
    <property type="protein sequence ID" value="AET4Gv20169300.18"/>
    <property type="gene ID" value="AET4Gv20169300"/>
</dbReference>
<reference evidence="7" key="4">
    <citation type="submission" date="2019-03" db="UniProtKB">
        <authorList>
            <consortium name="EnsemblPlants"/>
        </authorList>
    </citation>
    <scope>IDENTIFICATION</scope>
</reference>
<dbReference type="GO" id="GO:0003677">
    <property type="term" value="F:DNA binding"/>
    <property type="evidence" value="ECO:0007669"/>
    <property type="project" value="UniProtKB-KW"/>
</dbReference>
<dbReference type="Pfam" id="PF02362">
    <property type="entry name" value="B3"/>
    <property type="match status" value="1"/>
</dbReference>
<reference evidence="7" key="3">
    <citation type="journal article" date="2017" name="Nature">
        <title>Genome sequence of the progenitor of the wheat D genome Aegilops tauschii.</title>
        <authorList>
            <person name="Luo M.C."/>
            <person name="Gu Y.Q."/>
            <person name="Puiu D."/>
            <person name="Wang H."/>
            <person name="Twardziok S.O."/>
            <person name="Deal K.R."/>
            <person name="Huo N."/>
            <person name="Zhu T."/>
            <person name="Wang L."/>
            <person name="Wang Y."/>
            <person name="McGuire P.E."/>
            <person name="Liu S."/>
            <person name="Long H."/>
            <person name="Ramasamy R.K."/>
            <person name="Rodriguez J.C."/>
            <person name="Van S.L."/>
            <person name="Yuan L."/>
            <person name="Wang Z."/>
            <person name="Xia Z."/>
            <person name="Xiao L."/>
            <person name="Anderson O.D."/>
            <person name="Ouyang S."/>
            <person name="Liang Y."/>
            <person name="Zimin A.V."/>
            <person name="Pertea G."/>
            <person name="Qi P."/>
            <person name="Bennetzen J.L."/>
            <person name="Dai X."/>
            <person name="Dawson M.W."/>
            <person name="Muller H.G."/>
            <person name="Kugler K."/>
            <person name="Rivarola-Duarte L."/>
            <person name="Spannagl M."/>
            <person name="Mayer K.F.X."/>
            <person name="Lu F.H."/>
            <person name="Bevan M.W."/>
            <person name="Leroy P."/>
            <person name="Li P."/>
            <person name="You F.M."/>
            <person name="Sun Q."/>
            <person name="Liu Z."/>
            <person name="Lyons E."/>
            <person name="Wicker T."/>
            <person name="Salzberg S.L."/>
            <person name="Devos K.M."/>
            <person name="Dvorak J."/>
        </authorList>
    </citation>
    <scope>NUCLEOTIDE SEQUENCE [LARGE SCALE GENOMIC DNA]</scope>
    <source>
        <strain evidence="7">cv. AL8/78</strain>
    </source>
</reference>
<evidence type="ECO:0000256" key="2">
    <source>
        <dbReference type="ARBA" id="ARBA00023015"/>
    </source>
</evidence>
<evidence type="ECO:0000256" key="4">
    <source>
        <dbReference type="ARBA" id="ARBA00023163"/>
    </source>
</evidence>
<keyword evidence="3" id="KW-0238">DNA-binding</keyword>
<evidence type="ECO:0000259" key="6">
    <source>
        <dbReference type="Pfam" id="PF02362"/>
    </source>
</evidence>
<feature type="domain" description="TF-B3" evidence="6">
    <location>
        <begin position="40"/>
        <end position="98"/>
    </location>
</feature>
<reference evidence="8" key="1">
    <citation type="journal article" date="2014" name="Science">
        <title>Ancient hybridizations among the ancestral genomes of bread wheat.</title>
        <authorList>
            <consortium name="International Wheat Genome Sequencing Consortium,"/>
            <person name="Marcussen T."/>
            <person name="Sandve S.R."/>
            <person name="Heier L."/>
            <person name="Spannagl M."/>
            <person name="Pfeifer M."/>
            <person name="Jakobsen K.S."/>
            <person name="Wulff B.B."/>
            <person name="Steuernagel B."/>
            <person name="Mayer K.F."/>
            <person name="Olsen O.A."/>
        </authorList>
    </citation>
    <scope>NUCLEOTIDE SEQUENCE [LARGE SCALE GENOMIC DNA]</scope>
    <source>
        <strain evidence="8">cv. AL8/78</strain>
    </source>
</reference>
<keyword evidence="5" id="KW-0539">Nucleus</keyword>
<evidence type="ECO:0000256" key="3">
    <source>
        <dbReference type="ARBA" id="ARBA00023125"/>
    </source>
</evidence>
<dbReference type="Gramene" id="AET4Gv20169300.18">
    <property type="protein sequence ID" value="AET4Gv20169300.18"/>
    <property type="gene ID" value="AET4Gv20169300"/>
</dbReference>
<evidence type="ECO:0000313" key="7">
    <source>
        <dbReference type="EnsemblPlants" id="AET4Gv20169300.18"/>
    </source>
</evidence>
<comment type="subcellular location">
    <subcellularLocation>
        <location evidence="1">Nucleus</location>
    </subcellularLocation>
</comment>
<reference evidence="7" key="5">
    <citation type="journal article" date="2021" name="G3 (Bethesda)">
        <title>Aegilops tauschii genome assembly Aet v5.0 features greater sequence contiguity and improved annotation.</title>
        <authorList>
            <person name="Wang L."/>
            <person name="Zhu T."/>
            <person name="Rodriguez J.C."/>
            <person name="Deal K.R."/>
            <person name="Dubcovsky J."/>
            <person name="McGuire P.E."/>
            <person name="Lux T."/>
            <person name="Spannagl M."/>
            <person name="Mayer K.F.X."/>
            <person name="Baldrich P."/>
            <person name="Meyers B.C."/>
            <person name="Huo N."/>
            <person name="Gu Y.Q."/>
            <person name="Zhou H."/>
            <person name="Devos K.M."/>
            <person name="Bennetzen J.L."/>
            <person name="Unver T."/>
            <person name="Budak H."/>
            <person name="Gulick P.J."/>
            <person name="Galiba G."/>
            <person name="Kalapos B."/>
            <person name="Nelson D.R."/>
            <person name="Li P."/>
            <person name="You F.M."/>
            <person name="Luo M.C."/>
            <person name="Dvorak J."/>
        </authorList>
    </citation>
    <scope>NUCLEOTIDE SEQUENCE [LARGE SCALE GENOMIC DNA]</scope>
    <source>
        <strain evidence="7">cv. AL8/78</strain>
    </source>
</reference>
<evidence type="ECO:0000256" key="1">
    <source>
        <dbReference type="ARBA" id="ARBA00004123"/>
    </source>
</evidence>
<dbReference type="AlphaFoldDB" id="A0A453HER3"/>
<evidence type="ECO:0000256" key="5">
    <source>
        <dbReference type="ARBA" id="ARBA00023242"/>
    </source>
</evidence>
<dbReference type="GO" id="GO:0005634">
    <property type="term" value="C:nucleus"/>
    <property type="evidence" value="ECO:0007669"/>
    <property type="project" value="UniProtKB-SubCell"/>
</dbReference>
<organism evidence="7 8">
    <name type="scientific">Aegilops tauschii subsp. strangulata</name>
    <name type="common">Goatgrass</name>
    <dbReference type="NCBI Taxonomy" id="200361"/>
    <lineage>
        <taxon>Eukaryota</taxon>
        <taxon>Viridiplantae</taxon>
        <taxon>Streptophyta</taxon>
        <taxon>Embryophyta</taxon>
        <taxon>Tracheophyta</taxon>
        <taxon>Spermatophyta</taxon>
        <taxon>Magnoliopsida</taxon>
        <taxon>Liliopsida</taxon>
        <taxon>Poales</taxon>
        <taxon>Poaceae</taxon>
        <taxon>BOP clade</taxon>
        <taxon>Pooideae</taxon>
        <taxon>Triticodae</taxon>
        <taxon>Triticeae</taxon>
        <taxon>Triticinae</taxon>
        <taxon>Aegilops</taxon>
    </lineage>
</organism>
<reference evidence="8" key="2">
    <citation type="journal article" date="2017" name="Nat. Plants">
        <title>The Aegilops tauschii genome reveals multiple impacts of transposons.</title>
        <authorList>
            <person name="Zhao G."/>
            <person name="Zou C."/>
            <person name="Li K."/>
            <person name="Wang K."/>
            <person name="Li T."/>
            <person name="Gao L."/>
            <person name="Zhang X."/>
            <person name="Wang H."/>
            <person name="Yang Z."/>
            <person name="Liu X."/>
            <person name="Jiang W."/>
            <person name="Mao L."/>
            <person name="Kong X."/>
            <person name="Jiao Y."/>
            <person name="Jia J."/>
        </authorList>
    </citation>
    <scope>NUCLEOTIDE SEQUENCE [LARGE SCALE GENOMIC DNA]</scope>
    <source>
        <strain evidence="8">cv. AL8/78</strain>
    </source>
</reference>
<dbReference type="InterPro" id="IPR003340">
    <property type="entry name" value="B3_DNA-bd"/>
</dbReference>
<proteinExistence type="predicted"/>
<dbReference type="Gene3D" id="2.40.330.10">
    <property type="entry name" value="DNA-binding pseudobarrel domain"/>
    <property type="match status" value="1"/>
</dbReference>
<protein>
    <recommendedName>
        <fullName evidence="6">TF-B3 domain-containing protein</fullName>
    </recommendedName>
</protein>
<dbReference type="CDD" id="cd10017">
    <property type="entry name" value="B3_DNA"/>
    <property type="match status" value="1"/>
</dbReference>